<dbReference type="EMBL" id="KK735119">
    <property type="protein sequence ID" value="KFR12684.1"/>
    <property type="molecule type" value="Genomic_DNA"/>
</dbReference>
<feature type="compositionally biased region" description="Polar residues" evidence="1">
    <location>
        <begin position="126"/>
        <end position="139"/>
    </location>
</feature>
<protein>
    <submittedName>
        <fullName evidence="2">Uncharacterized protein</fullName>
    </submittedName>
</protein>
<dbReference type="AlphaFoldDB" id="A0A091WAX0"/>
<gene>
    <name evidence="2" type="ORF">N306_02870</name>
</gene>
<feature type="region of interest" description="Disordered" evidence="1">
    <location>
        <begin position="71"/>
        <end position="103"/>
    </location>
</feature>
<evidence type="ECO:0000256" key="1">
    <source>
        <dbReference type="SAM" id="MobiDB-lite"/>
    </source>
</evidence>
<name>A0A091WAX0_OPIHO</name>
<organism evidence="2 3">
    <name type="scientific">Opisthocomus hoazin</name>
    <name type="common">Hoatzin</name>
    <name type="synonym">Phasianus hoazin</name>
    <dbReference type="NCBI Taxonomy" id="30419"/>
    <lineage>
        <taxon>Eukaryota</taxon>
        <taxon>Metazoa</taxon>
        <taxon>Chordata</taxon>
        <taxon>Craniata</taxon>
        <taxon>Vertebrata</taxon>
        <taxon>Euteleostomi</taxon>
        <taxon>Archelosauria</taxon>
        <taxon>Archosauria</taxon>
        <taxon>Dinosauria</taxon>
        <taxon>Saurischia</taxon>
        <taxon>Theropoda</taxon>
        <taxon>Coelurosauria</taxon>
        <taxon>Aves</taxon>
        <taxon>Neognathae</taxon>
        <taxon>Neoaves</taxon>
        <taxon>Opisthocomiformes</taxon>
        <taxon>Opisthocomidae</taxon>
        <taxon>Opisthocomus</taxon>
    </lineage>
</organism>
<feature type="non-terminal residue" evidence="2">
    <location>
        <position position="174"/>
    </location>
</feature>
<dbReference type="Pfam" id="PF15256">
    <property type="entry name" value="SPATIAL"/>
    <property type="match status" value="1"/>
</dbReference>
<evidence type="ECO:0000313" key="3">
    <source>
        <dbReference type="Proteomes" id="UP000053605"/>
    </source>
</evidence>
<proteinExistence type="predicted"/>
<evidence type="ECO:0000313" key="2">
    <source>
        <dbReference type="EMBL" id="KFR12684.1"/>
    </source>
</evidence>
<dbReference type="PANTHER" id="PTHR33772:SF2">
    <property type="entry name" value="RIKEN CDNA 4930579F01 GENE"/>
    <property type="match status" value="1"/>
</dbReference>
<dbReference type="PANTHER" id="PTHR33772">
    <property type="entry name" value="THYMUS, BRAIN AND TESTES-ASSOCIATED"/>
    <property type="match status" value="1"/>
</dbReference>
<accession>A0A091WAX0</accession>
<dbReference type="InterPro" id="IPR037394">
    <property type="entry name" value="TBATA-like"/>
</dbReference>
<reference evidence="2 3" key="1">
    <citation type="submission" date="2014-04" db="EMBL/GenBank/DDBJ databases">
        <title>Genome evolution of avian class.</title>
        <authorList>
            <person name="Zhang G."/>
            <person name="Li C."/>
        </authorList>
    </citation>
    <scope>NUCLEOTIDE SEQUENCE [LARGE SCALE GENOMIC DNA]</scope>
    <source>
        <strain evidence="2">BGI_N306</strain>
    </source>
</reference>
<keyword evidence="3" id="KW-1185">Reference proteome</keyword>
<feature type="region of interest" description="Disordered" evidence="1">
    <location>
        <begin position="119"/>
        <end position="142"/>
    </location>
</feature>
<dbReference type="Proteomes" id="UP000053605">
    <property type="component" value="Unassembled WGS sequence"/>
</dbReference>
<sequence length="174" mass="19315">YFSRNVPHPRMVYHMPGLNNTQVCVVRNRVLHKYPSAGKTAIPKQDADEELAVTRNATGNATASCYSPSLETLEQGEPGTSWPMTEGRTDVPEGIQNETTSSEKLRRKQFRDSAQLATGQKIHRASVSQPSTPFINSQRGPGVQEKGKSYLNYLEQDIKVLKKLGKVLQTDSLT</sequence>
<feature type="non-terminal residue" evidence="2">
    <location>
        <position position="1"/>
    </location>
</feature>
<dbReference type="PhylomeDB" id="A0A091WAX0"/>